<dbReference type="PANTHER" id="PTHR10773">
    <property type="entry name" value="DNA-DIRECTED RNA POLYMERASES I, II, AND III SUBUNIT RPABC2"/>
    <property type="match status" value="1"/>
</dbReference>
<organism evidence="2 3">
    <name type="scientific">Dryococelus australis</name>
    <dbReference type="NCBI Taxonomy" id="614101"/>
    <lineage>
        <taxon>Eukaryota</taxon>
        <taxon>Metazoa</taxon>
        <taxon>Ecdysozoa</taxon>
        <taxon>Arthropoda</taxon>
        <taxon>Hexapoda</taxon>
        <taxon>Insecta</taxon>
        <taxon>Pterygota</taxon>
        <taxon>Neoptera</taxon>
        <taxon>Polyneoptera</taxon>
        <taxon>Phasmatodea</taxon>
        <taxon>Verophasmatodea</taxon>
        <taxon>Anareolatae</taxon>
        <taxon>Phasmatidae</taxon>
        <taxon>Eurycanthinae</taxon>
        <taxon>Dryococelus</taxon>
    </lineage>
</organism>
<evidence type="ECO:0008006" key="4">
    <source>
        <dbReference type="Google" id="ProtNLM"/>
    </source>
</evidence>
<dbReference type="PANTHER" id="PTHR10773:SF19">
    <property type="match status" value="1"/>
</dbReference>
<keyword evidence="3" id="KW-1185">Reference proteome</keyword>
<dbReference type="Proteomes" id="UP001159363">
    <property type="component" value="Chromosome 9"/>
</dbReference>
<gene>
    <name evidence="2" type="ORF">PR048_025044</name>
</gene>
<feature type="region of interest" description="Disordered" evidence="1">
    <location>
        <begin position="29"/>
        <end position="48"/>
    </location>
</feature>
<proteinExistence type="predicted"/>
<sequence>MKGNRFCKEFLPKTLDISNMRFNRVATMKSESGISPRDKHGQSTPKNKIPEHQIQFVEKHIDRIYCLQKKFLPESLNISIIYNLYRIVCEEQNETPVKEWAYCHIFNAQFNLGFHSPSSDTCRKCDKFNNLLCGRYPNSEEKKEIERKKITPLQQKKVDTERASTRMDTIVIVYILQKMLPTPRLSTNKVYYLRQLWTYNCRIHNLVTDKGHMFMWDESTAKRGSWEVGSCLVKYINSLDDEIKHVIAYTDCCAGQNLNVNIVKFWLYIVEGTNIEMMHHKFLDPGHTFNECDQDFGFIEKHKHNEMHVYVPDHWVDVVSRASKKFQVTRMCRNDCVSISNICKCTKANLKTNREGDKVE</sequence>
<evidence type="ECO:0000313" key="3">
    <source>
        <dbReference type="Proteomes" id="UP001159363"/>
    </source>
</evidence>
<comment type="caution">
    <text evidence="2">The sequence shown here is derived from an EMBL/GenBank/DDBJ whole genome shotgun (WGS) entry which is preliminary data.</text>
</comment>
<name>A0ABQ9GQ78_9NEOP</name>
<reference evidence="2 3" key="1">
    <citation type="submission" date="2023-02" db="EMBL/GenBank/DDBJ databases">
        <title>LHISI_Scaffold_Assembly.</title>
        <authorList>
            <person name="Stuart O.P."/>
            <person name="Cleave R."/>
            <person name="Magrath M.J.L."/>
            <person name="Mikheyev A.S."/>
        </authorList>
    </citation>
    <scope>NUCLEOTIDE SEQUENCE [LARGE SCALE GENOMIC DNA]</scope>
    <source>
        <strain evidence="2">Daus_M_001</strain>
        <tissue evidence="2">Leg muscle</tissue>
    </source>
</reference>
<accession>A0ABQ9GQ78</accession>
<evidence type="ECO:0000313" key="2">
    <source>
        <dbReference type="EMBL" id="KAJ8874202.1"/>
    </source>
</evidence>
<evidence type="ECO:0000256" key="1">
    <source>
        <dbReference type="SAM" id="MobiDB-lite"/>
    </source>
</evidence>
<protein>
    <recommendedName>
        <fullName evidence="4">Transposase</fullName>
    </recommendedName>
</protein>
<dbReference type="EMBL" id="JARBHB010000010">
    <property type="protein sequence ID" value="KAJ8874202.1"/>
    <property type="molecule type" value="Genomic_DNA"/>
</dbReference>